<dbReference type="GO" id="GO:0030246">
    <property type="term" value="F:carbohydrate binding"/>
    <property type="evidence" value="ECO:0007669"/>
    <property type="project" value="InterPro"/>
</dbReference>
<dbReference type="InterPro" id="IPR011013">
    <property type="entry name" value="Gal_mutarotase_sf_dom"/>
</dbReference>
<dbReference type="SMART" id="SM01068">
    <property type="entry name" value="CBM_X"/>
    <property type="match status" value="2"/>
</dbReference>
<dbReference type="GO" id="GO:0016757">
    <property type="term" value="F:glycosyltransferase activity"/>
    <property type="evidence" value="ECO:0007669"/>
    <property type="project" value="UniProtKB-KW"/>
</dbReference>
<dbReference type="Pfam" id="PF17167">
    <property type="entry name" value="Glyco_hydro_94"/>
    <property type="match status" value="1"/>
</dbReference>
<dbReference type="Pfam" id="PF10091">
    <property type="entry name" value="Glycoamylase"/>
    <property type="match status" value="1"/>
</dbReference>
<feature type="transmembrane region" description="Helical" evidence="3">
    <location>
        <begin position="864"/>
        <end position="883"/>
    </location>
</feature>
<feature type="domain" description="Glycoamylase-like" evidence="5">
    <location>
        <begin position="1298"/>
        <end position="1511"/>
    </location>
</feature>
<dbReference type="InterPro" id="IPR008928">
    <property type="entry name" value="6-hairpin_glycosidase_sf"/>
</dbReference>
<dbReference type="InterPro" id="IPR037018">
    <property type="entry name" value="GH65_N"/>
</dbReference>
<keyword evidence="1" id="KW-0328">Glycosyltransferase</keyword>
<dbReference type="Proteomes" id="UP000184423">
    <property type="component" value="Unassembled WGS sequence"/>
</dbReference>
<feature type="domain" description="Glycosyl hydrolase 94 supersandwich" evidence="4">
    <location>
        <begin position="1558"/>
        <end position="1825"/>
    </location>
</feature>
<dbReference type="PANTHER" id="PTHR37469:SF2">
    <property type="entry name" value="CELLOBIONIC ACID PHOSPHORYLASE"/>
    <property type="match status" value="1"/>
</dbReference>
<dbReference type="InterPro" id="IPR037820">
    <property type="entry name" value="GH94N_NdvB"/>
</dbReference>
<evidence type="ECO:0000313" key="7">
    <source>
        <dbReference type="EMBL" id="SHF08413.1"/>
    </source>
</evidence>
<dbReference type="Gene3D" id="2.60.420.10">
    <property type="entry name" value="Maltose phosphorylase, domain 3"/>
    <property type="match status" value="1"/>
</dbReference>
<feature type="domain" description="Glycosyl hydrolase 94 supersandwich" evidence="4">
    <location>
        <begin position="2049"/>
        <end position="2318"/>
    </location>
</feature>
<feature type="transmembrane region" description="Helical" evidence="3">
    <location>
        <begin position="820"/>
        <end position="843"/>
    </location>
</feature>
<dbReference type="Pfam" id="PF06165">
    <property type="entry name" value="GH94_b-supersand"/>
    <property type="match status" value="2"/>
</dbReference>
<evidence type="ECO:0000259" key="4">
    <source>
        <dbReference type="Pfam" id="PF06165"/>
    </source>
</evidence>
<evidence type="ECO:0000256" key="2">
    <source>
        <dbReference type="ARBA" id="ARBA00022679"/>
    </source>
</evidence>
<evidence type="ECO:0000259" key="6">
    <source>
        <dbReference type="Pfam" id="PF17167"/>
    </source>
</evidence>
<dbReference type="InterPro" id="IPR033432">
    <property type="entry name" value="GH94_catalytic"/>
</dbReference>
<protein>
    <submittedName>
        <fullName evidence="7">Cellobiose phosphorylase</fullName>
    </submittedName>
</protein>
<dbReference type="InterPro" id="IPR010383">
    <property type="entry name" value="Glyco_hydrolase_94_b-supersand"/>
</dbReference>
<proteinExistence type="predicted"/>
<dbReference type="CDD" id="cd11756">
    <property type="entry name" value="GH94N_ChvB_NdvB_1_like"/>
    <property type="match status" value="1"/>
</dbReference>
<reference evidence="8" key="1">
    <citation type="submission" date="2016-11" db="EMBL/GenBank/DDBJ databases">
        <authorList>
            <person name="Varghese N."/>
            <person name="Submissions S."/>
        </authorList>
    </citation>
    <scope>NUCLEOTIDE SEQUENCE [LARGE SCALE GENOMIC DNA]</scope>
    <source>
        <strain evidence="8">DSM 10124</strain>
    </source>
</reference>
<dbReference type="EMBL" id="FQVG01000033">
    <property type="protein sequence ID" value="SHF08413.1"/>
    <property type="molecule type" value="Genomic_DNA"/>
</dbReference>
<keyword evidence="3" id="KW-0812">Transmembrane</keyword>
<feature type="transmembrane region" description="Helical" evidence="3">
    <location>
        <begin position="421"/>
        <end position="439"/>
    </location>
</feature>
<evidence type="ECO:0000313" key="8">
    <source>
        <dbReference type="Proteomes" id="UP000184423"/>
    </source>
</evidence>
<keyword evidence="8" id="KW-1185">Reference proteome</keyword>
<keyword evidence="3" id="KW-1133">Transmembrane helix</keyword>
<dbReference type="SUPFAM" id="SSF74650">
    <property type="entry name" value="Galactose mutarotase-like"/>
    <property type="match status" value="2"/>
</dbReference>
<dbReference type="SUPFAM" id="SSF48208">
    <property type="entry name" value="Six-hairpin glycosidases"/>
    <property type="match status" value="1"/>
</dbReference>
<dbReference type="Gene3D" id="2.70.98.40">
    <property type="entry name" value="Glycoside hydrolase, family 65, N-terminal domain"/>
    <property type="match status" value="2"/>
</dbReference>
<name>A0A1M4YRS4_9CLOT</name>
<dbReference type="InterPro" id="IPR037824">
    <property type="entry name" value="GH94N_2_NdvB"/>
</dbReference>
<feature type="transmembrane region" description="Helical" evidence="3">
    <location>
        <begin position="1029"/>
        <end position="1047"/>
    </location>
</feature>
<evidence type="ECO:0000259" key="5">
    <source>
        <dbReference type="Pfam" id="PF10091"/>
    </source>
</evidence>
<keyword evidence="3" id="KW-0472">Membrane</keyword>
<accession>A0A1M4YRS4</accession>
<dbReference type="Gene3D" id="1.50.10.10">
    <property type="match status" value="1"/>
</dbReference>
<dbReference type="InterPro" id="IPR012341">
    <property type="entry name" value="6hp_glycosidase-like_sf"/>
</dbReference>
<dbReference type="Gene3D" id="1.50.10.140">
    <property type="match status" value="2"/>
</dbReference>
<evidence type="ECO:0000256" key="1">
    <source>
        <dbReference type="ARBA" id="ARBA00022676"/>
    </source>
</evidence>
<feature type="transmembrane region" description="Helical" evidence="3">
    <location>
        <begin position="391"/>
        <end position="409"/>
    </location>
</feature>
<feature type="transmembrane region" description="Helical" evidence="3">
    <location>
        <begin position="797"/>
        <end position="814"/>
    </location>
</feature>
<dbReference type="CDD" id="cd11753">
    <property type="entry name" value="GH94N_ChvB_NdvB_2_like"/>
    <property type="match status" value="1"/>
</dbReference>
<keyword evidence="2" id="KW-0808">Transferase</keyword>
<dbReference type="InterPro" id="IPR052047">
    <property type="entry name" value="GH94_Enzymes"/>
</dbReference>
<dbReference type="PANTHER" id="PTHR37469">
    <property type="entry name" value="CELLOBIONIC ACID PHOSPHORYLASE-RELATED"/>
    <property type="match status" value="1"/>
</dbReference>
<sequence>MEGSDSVALYLDKTQPLSTKGGILSLDELNRHATDIAKEHKVTPNHNDILLTRLNNNFKNITDVYKYFYEKSNSNVPICSASEWILDNYYIIEEQYKILTQQIDKNFFKQLLYLKNSIFKGLPRIFAVCYELISHTDGRLDKENLTSFIESYQRVAPLTMQELWCLEPMFKLSLIEYISSLCIKLYTIQKTWDKVSQFNNLDNEEIVKIVSNHLENMESIDYHFLERVLIYLKKSNRSIEAIMKVINDKLFEYDITVDDIIHHEHQEQAKLQMSIGNAISSLRYVIALNFEDLFEELSYVERILRQDPSGFYPKQDFETRSYYRKKIMQISKKYNLSETFVAKTALECCDVEKDNIKHNHIGYYLIDDGLEELLNRLGIHKKISKIGLTSYLLPIFSLSMLIAILYSKFAYNNSPIYLENLYLIISILITLPIALNLSINIVNRYILNNVEASFLPKLDFTEGVPDECKTVVIVPTLIPNVKRVKELINNLEITYVSNNSDNIYFVLLGDLKDSENEVEETDKEIIDTAIKLINNLNEKYKDNKFIFLCRKRVFNSSQNRYMGYERKRGAICEFNRLIRGFNDTTFNVVVGDIEKIMDAKYVITLDADTKLPINYAQKLIGTISHPLNRAFVDHERKIVIDGYGLIQPRMGIDIESSIKSKFTRIYASEGGIDTYSGAISDVYMDLFKEGIFTGKGIYDVDAFMETLDTAIPDNTLLSHDLIEGSYLRVGLATDIELIDGFPQKYNSYVLRMHRWIRGDWQTILWLNRFIKNAYGERILNPINSVSKWKIFDNLRRSLLPINYSLTIILSLYIFGVNSIYFILLTLFDIFLPVLFNSFDFIKLKYYKNINRRLNNNIIYGFKNILCQSILTIIFLPYVTYISLDAILKTIYRVYISHKNLLEWVTAADVERNTKNTLESYIKTMLPSAASLSLITLLSIIVNINNLILALPFILLWMSSPIVAYRISQPDIKPIYQASEEDIKLIRKIAMKTWKFYEDIFNEENNYLPVDNIQEVPTTKIAHRTSPTNIGFLILSMCSAVDLGYISLKKFAYMLDKTISTLEKLDKWNGHLYNWYDTRTLQVLHPKYISTVDSGNLVAYLMVASSSIDEFLNKNPLSYDFISGLQDIMDYYECNYDISKDLDIFTILNKLNNNINEEHISDSIKDFLQYSKIYPSLINTNKLEFLNHKDEYKKLLNLTEKIKTAKLTELPLLYKDISYEISQLKNIISNIEYEILKLLDEELNLCKKDVETLINSLYRLRNRLNEFVTNTQFAPLYDKKRGLFSIGFDADNNRLTNSYYDLLASEARIASYLAVINREVPVNHWFKLGRSLTEIDGYLSLVSWTGTMFEYFMPAIIMKNYTNSLIDETYKTVIRAQINYGRDRKVPWGTSESGFYGFDILLNFQYKAFGVPALGLKRGLSKDMVISPYSTILALPFKPRVAIENIKELLKYNLLGKYGLYEAIDFTPDRTDKTSNYGIVQSFMAHHQGMILTSINNYLNKNILIERFHSNPKVIAGEFLLQEKIPVRTIITKNIKEEIKPLEKPQFMHVDFTKKLGMPNSLIPKCHLITNGDFSAMLSNYGCNFLKFKDIYLNRWRDSLTNKKYGLFVYLRDVNENIIWSNAIEPTSKIPDKYKVIFNDDNVKISRTDKDIETTTEVCISAEDNCQVEKIIISNLSNYEKTIEVTSYMEITLSSLMADIAHPSFNNLFIRTEFLEQYNSIIASRRPREHGKRTVWAFHTLCTGEFSENIEIETDRSKFIGRGNTLLNPKALNMPLTNTTGAVLDPIFSIRKRIILKPNSSVTLAYITGIADNKEHCIELCKKYSEFYNIDRSFSSAYLRAQMEDKYLSLTLNEKEIFSEILNHILFVTEIRRRYEEHIKNNQKGQSSLWAYGISGDLPIMLVKISKADYIDIIETLVKCHEYFRVRGLLTDLVILVKEEGGYLQPLQSQIRDLIRYNNNLDQLDKFGGIFIRSINSMPKEDIDLFYSVARICIDADFGNIHKQLSLEETPLNLVKLNKVNRVYEFKELPIYNEPLQIFNGYGGFNTDGREYVIKLNDNTYTPMPWINVVANNRFGFISTESGGGYIFAENSRENKLTPWSNDPIIDPIYETIFIRDDDTGDYFTVTPKPIRHQTEYVITYGTGYVRYKHQHNGLIGELNCFVPKDDMLKISLLNLKNISNAKRKLSIFYYVRPVMGVTHYLTNQFIVSQFNKDLNSFIFKNSYNTDFPNRLMFVSSSEKIVSYTGNLNEFLNDENKLDCPDGLNYETLSNTTGAGFNPCSVVQLKLEIEQNEEKEISLFLGNCLNFEDLSNIIDRYKDVGMCRQKLNEVISMWNKLLNTIRVTTPSKPFNILMNTWLLYQTLCCRIWARSAFYQSGGAYGFRDQLQDVLSFINLKPEIAKTQILLHCAHQFVEGDVQHWWHPGSHDKGIRTKFSDDLLWLPYVTAEYIYKTGDYDILNIEVNYLEDEPLDEKTDERYGIPRTSQIRGSVYEHCIKAIERGLRYGEHGIPLMGCGDWNDGMNTVGNKGKGESVWLGWFLIDILNRFIPICEKLNDNDRAAKYKEHMQKILNSIEENAWDGEWYRRAYFDDGTPLGSSINQECKIDSLAQSWALISNAGDRERALKAMDAVEKYLVSYDDAIIKLFTPAFDKSDLNPGYIKGYVPGVRENGGQYTHAATWVILAYTKLGLGDKAFKLFDMINPINHTTTQLECSKYKVEPYVMAADVYAVEPHIGRGGWTWYTGSSGWMYKVGLEGILGFNKLQDRIVINPCIPKSWKEYEISYTYNDTTYNIKVVNNNGKCSGIDKIELDGKVLEFSYIPLLDDKNEHKITVFM</sequence>
<organism evidence="7 8">
    <name type="scientific">Caloramator proteoclasticus DSM 10124</name>
    <dbReference type="NCBI Taxonomy" id="1121262"/>
    <lineage>
        <taxon>Bacteria</taxon>
        <taxon>Bacillati</taxon>
        <taxon>Bacillota</taxon>
        <taxon>Clostridia</taxon>
        <taxon>Eubacteriales</taxon>
        <taxon>Clostridiaceae</taxon>
        <taxon>Caloramator</taxon>
    </lineage>
</organism>
<feature type="domain" description="Glycosyl hydrolase 94 catalytic" evidence="6">
    <location>
        <begin position="2333"/>
        <end position="2757"/>
    </location>
</feature>
<dbReference type="InterPro" id="IPR019282">
    <property type="entry name" value="Glycoamylase-like_cons_dom"/>
</dbReference>
<gene>
    <name evidence="7" type="ORF">SAMN02746091_01733</name>
</gene>
<feature type="transmembrane region" description="Helical" evidence="3">
    <location>
        <begin position="933"/>
        <end position="957"/>
    </location>
</feature>
<dbReference type="GO" id="GO:0005975">
    <property type="term" value="P:carbohydrate metabolic process"/>
    <property type="evidence" value="ECO:0007669"/>
    <property type="project" value="InterPro"/>
</dbReference>
<evidence type="ECO:0000256" key="3">
    <source>
        <dbReference type="SAM" id="Phobius"/>
    </source>
</evidence>